<dbReference type="EMBL" id="BARS01043021">
    <property type="protein sequence ID" value="GAG35156.1"/>
    <property type="molecule type" value="Genomic_DNA"/>
</dbReference>
<feature type="non-terminal residue" evidence="1">
    <location>
        <position position="64"/>
    </location>
</feature>
<comment type="caution">
    <text evidence="1">The sequence shown here is derived from an EMBL/GenBank/DDBJ whole genome shotgun (WGS) entry which is preliminary data.</text>
</comment>
<dbReference type="AlphaFoldDB" id="X0YEA8"/>
<sequence>MVDLKKLQKEIYKNKVNQNFNVTDVNFEFNLVYGELAEAFEAYRKKKPDLGEELADVIIYLLGL</sequence>
<organism evidence="1">
    <name type="scientific">marine sediment metagenome</name>
    <dbReference type="NCBI Taxonomy" id="412755"/>
    <lineage>
        <taxon>unclassified sequences</taxon>
        <taxon>metagenomes</taxon>
        <taxon>ecological metagenomes</taxon>
    </lineage>
</organism>
<proteinExistence type="predicted"/>
<gene>
    <name evidence="1" type="ORF">S01H1_65191</name>
</gene>
<dbReference type="SUPFAM" id="SSF101386">
    <property type="entry name" value="all-alpha NTP pyrophosphatases"/>
    <property type="match status" value="1"/>
</dbReference>
<dbReference type="Gene3D" id="1.10.287.1080">
    <property type="entry name" value="MazG-like"/>
    <property type="match status" value="1"/>
</dbReference>
<name>X0YEA8_9ZZZZ</name>
<accession>X0YEA8</accession>
<evidence type="ECO:0008006" key="2">
    <source>
        <dbReference type="Google" id="ProtNLM"/>
    </source>
</evidence>
<protein>
    <recommendedName>
        <fullName evidence="2">NTP pyrophosphohydrolase MazG putative catalytic core domain-containing protein</fullName>
    </recommendedName>
</protein>
<evidence type="ECO:0000313" key="1">
    <source>
        <dbReference type="EMBL" id="GAG35156.1"/>
    </source>
</evidence>
<reference evidence="1" key="1">
    <citation type="journal article" date="2014" name="Front. Microbiol.">
        <title>High frequency of phylogenetically diverse reductive dehalogenase-homologous genes in deep subseafloor sedimentary metagenomes.</title>
        <authorList>
            <person name="Kawai M."/>
            <person name="Futagami T."/>
            <person name="Toyoda A."/>
            <person name="Takaki Y."/>
            <person name="Nishi S."/>
            <person name="Hori S."/>
            <person name="Arai W."/>
            <person name="Tsubouchi T."/>
            <person name="Morono Y."/>
            <person name="Uchiyama I."/>
            <person name="Ito T."/>
            <person name="Fujiyama A."/>
            <person name="Inagaki F."/>
            <person name="Takami H."/>
        </authorList>
    </citation>
    <scope>NUCLEOTIDE SEQUENCE</scope>
    <source>
        <strain evidence="1">Expedition CK06-06</strain>
    </source>
</reference>